<feature type="coiled-coil region" evidence="1">
    <location>
        <begin position="52"/>
        <end position="159"/>
    </location>
</feature>
<accession>V6TL63</accession>
<reference evidence="3" key="1">
    <citation type="submission" date="2012-02" db="EMBL/GenBank/DDBJ databases">
        <title>Genome sequencing of Giardia lamblia Genotypes A2 and B isolates (DH and GS) and comparative analysis with the genomes of Genotypes A1 and E (WB and Pig).</title>
        <authorList>
            <person name="Adam R."/>
            <person name="Dahlstrom E."/>
            <person name="Martens C."/>
            <person name="Bruno D."/>
            <person name="Barbian K."/>
            <person name="Porcella S.F."/>
            <person name="Nash T."/>
        </authorList>
    </citation>
    <scope>NUCLEOTIDE SEQUENCE</scope>
    <source>
        <strain evidence="3">DH</strain>
    </source>
</reference>
<proteinExistence type="predicted"/>
<organism evidence="2 3">
    <name type="scientific">Giardia intestinalis</name>
    <name type="common">Giardia lamblia</name>
    <dbReference type="NCBI Taxonomy" id="5741"/>
    <lineage>
        <taxon>Eukaryota</taxon>
        <taxon>Metamonada</taxon>
        <taxon>Diplomonadida</taxon>
        <taxon>Hexamitidae</taxon>
        <taxon>Giardiinae</taxon>
        <taxon>Giardia</taxon>
    </lineage>
</organism>
<dbReference type="VEuPathDB" id="GiardiaDB:DHA2_154529"/>
<dbReference type="VEuPathDB" id="GiardiaDB:GL50803_0033281"/>
<dbReference type="VEuPathDB" id="GiardiaDB:QR46_1768"/>
<dbReference type="VEuPathDB" id="GiardiaDB:GL50581_1696"/>
<reference evidence="2 3" key="2">
    <citation type="journal article" date="2013" name="Genome Biol. Evol.">
        <title>Genome sequencing of Giardia lamblia genotypes A2 and B isolates (DH and GS) and comparative analysis with the genomes of genotypes A1 and E (WB and Pig).</title>
        <authorList>
            <person name="Adam R.D."/>
            <person name="Dahlstrom E.W."/>
            <person name="Martens C.A."/>
            <person name="Bruno D.P."/>
            <person name="Barbian K.D."/>
            <person name="Ricklefs S.M."/>
            <person name="Hernandez M.M."/>
            <person name="Narla N.P."/>
            <person name="Patel R.B."/>
            <person name="Porcella S.F."/>
            <person name="Nash T.E."/>
        </authorList>
    </citation>
    <scope>NUCLEOTIDE SEQUENCE [LARGE SCALE GENOMIC DNA]</scope>
    <source>
        <strain evidence="2 3">DH</strain>
    </source>
</reference>
<dbReference type="Proteomes" id="UP000018320">
    <property type="component" value="Unassembled WGS sequence"/>
</dbReference>
<evidence type="ECO:0000313" key="2">
    <source>
        <dbReference type="EMBL" id="ESU37675.1"/>
    </source>
</evidence>
<dbReference type="AlphaFoldDB" id="V6TL63"/>
<keyword evidence="1" id="KW-0175">Coiled coil</keyword>
<gene>
    <name evidence="2" type="ORF">DHA2_154529</name>
</gene>
<evidence type="ECO:0000256" key="1">
    <source>
        <dbReference type="SAM" id="Coils"/>
    </source>
</evidence>
<name>V6TL63_GIAIN</name>
<sequence length="586" mass="64821">MTQEGIGILPYNMEEELLDVNRQNVRLKQLLGEAQRTFELIDEQRRKAASIIESHEQVMAQKALENSQLQERLTEMERATRSMASIEHQLEFNKAELSRLAAENESLKQELKASAKKNTDLTQYKYQAAALMSELAAVKKDLETTNVDASRTKEELSATIETNKELRVAVSSSTDQLTVLLALLLERSDQAKSGGDGATASCDIDDSDNRKHLYDILSCQSTILSHFVLFSSSAGASPLPIFLLTCTLFTQRLLLRRLCAFINQGILSLSDNSERLNFLLSSFALSLVEDFISVFLTQGEKFYLAATEMPSPEVFKAALSLSSSLQDACGDSLAALEEVILTGALPSHLQPNLSASRIRGFFGQVLPVLFSSMDILTGADTGLYAYSTFLSAPSLIERLIFVVTTYIYRTVSFGFQRPFITLSSRFFLDAMTLLCPAQNAFLDHASQSGFSVGQVDCLLAAFSDQLSIDQSSSLLDLISKTRDSLSKTFSSDSMMAQQKRTKDQAHVDIKTLLTNIQAEASQQFKKLVCAQDELRVELDRTRTELASLREEHAKTIGLLRIANDRISVAEETTTALRNALSAQLIT</sequence>
<evidence type="ECO:0000313" key="3">
    <source>
        <dbReference type="Proteomes" id="UP000018320"/>
    </source>
</evidence>
<dbReference type="EMBL" id="AHGT01000023">
    <property type="protein sequence ID" value="ESU37675.1"/>
    <property type="molecule type" value="Genomic_DNA"/>
</dbReference>
<comment type="caution">
    <text evidence="2">The sequence shown here is derived from an EMBL/GenBank/DDBJ whole genome shotgun (WGS) entry which is preliminary data.</text>
</comment>
<protein>
    <submittedName>
        <fullName evidence="2">Uncharacterized protein</fullName>
    </submittedName>
</protein>